<dbReference type="SUPFAM" id="SSF53850">
    <property type="entry name" value="Periplasmic binding protein-like II"/>
    <property type="match status" value="1"/>
</dbReference>
<evidence type="ECO:0000313" key="6">
    <source>
        <dbReference type="EMBL" id="QPB84489.1"/>
    </source>
</evidence>
<evidence type="ECO:0000313" key="7">
    <source>
        <dbReference type="Proteomes" id="UP000305729"/>
    </source>
</evidence>
<dbReference type="Pfam" id="PF00497">
    <property type="entry name" value="SBP_bac_3"/>
    <property type="match status" value="1"/>
</dbReference>
<dbReference type="AlphaFoldDB" id="A0A5S3UUT9"/>
<organism evidence="6 7">
    <name type="scientific">Pseudoalteromonas rubra</name>
    <dbReference type="NCBI Taxonomy" id="43658"/>
    <lineage>
        <taxon>Bacteria</taxon>
        <taxon>Pseudomonadati</taxon>
        <taxon>Pseudomonadota</taxon>
        <taxon>Gammaproteobacteria</taxon>
        <taxon>Alteromonadales</taxon>
        <taxon>Pseudoalteromonadaceae</taxon>
        <taxon>Pseudoalteromonas</taxon>
    </lineage>
</organism>
<comment type="subcellular location">
    <subcellularLocation>
        <location evidence="1">Cell envelope</location>
    </subcellularLocation>
</comment>
<comment type="similarity">
    <text evidence="2 4">Belongs to the bacterial solute-binding protein 3 family.</text>
</comment>
<accession>A0A5S3UUT9</accession>
<keyword evidence="3" id="KW-0732">Signal</keyword>
<dbReference type="EMBL" id="CP045429">
    <property type="protein sequence ID" value="QPB84489.1"/>
    <property type="molecule type" value="Genomic_DNA"/>
</dbReference>
<evidence type="ECO:0000256" key="2">
    <source>
        <dbReference type="ARBA" id="ARBA00010333"/>
    </source>
</evidence>
<evidence type="ECO:0000256" key="4">
    <source>
        <dbReference type="RuleBase" id="RU003744"/>
    </source>
</evidence>
<sequence length="266" mass="30422">MVSVIKRILKTYCNVNVWFLWLLVSSAFSPVAQSKTLRFGVDPWPPFVIVEQTQISGIDVDIVRHLADALNLDLELVRCPFKRCLRMMESGELDILGSLQKFKDREVYMQYLEPSYYTANKVFYTLKGSEVSINAYQDLERYILGVTLGHKNDPQFDADTRFTKFAAVDTDKLFSLLMKKRIDAALSVDVRSDHYLKTHNLSQYIHKASFYFKGTQGYLAVSRASKLLERHKEIERMLAGMVSDGTITSMIDAVVREKVNKTPPTG</sequence>
<dbReference type="PROSITE" id="PS01039">
    <property type="entry name" value="SBP_BACTERIAL_3"/>
    <property type="match status" value="1"/>
</dbReference>
<dbReference type="SMART" id="SM00062">
    <property type="entry name" value="PBPb"/>
    <property type="match status" value="1"/>
</dbReference>
<dbReference type="GO" id="GO:0030313">
    <property type="term" value="C:cell envelope"/>
    <property type="evidence" value="ECO:0007669"/>
    <property type="project" value="UniProtKB-SubCell"/>
</dbReference>
<proteinExistence type="inferred from homology"/>
<evidence type="ECO:0000256" key="3">
    <source>
        <dbReference type="ARBA" id="ARBA00022729"/>
    </source>
</evidence>
<dbReference type="InterPro" id="IPR018313">
    <property type="entry name" value="SBP_3_CS"/>
</dbReference>
<dbReference type="InterPro" id="IPR001638">
    <property type="entry name" value="Solute-binding_3/MltF_N"/>
</dbReference>
<dbReference type="Proteomes" id="UP000305729">
    <property type="component" value="Chromosome 1"/>
</dbReference>
<gene>
    <name evidence="6" type="ORF">CWC22_016435</name>
</gene>
<evidence type="ECO:0000256" key="1">
    <source>
        <dbReference type="ARBA" id="ARBA00004196"/>
    </source>
</evidence>
<dbReference type="PANTHER" id="PTHR35936:SF19">
    <property type="entry name" value="AMINO-ACID-BINDING PROTEIN YXEM-RELATED"/>
    <property type="match status" value="1"/>
</dbReference>
<dbReference type="PANTHER" id="PTHR35936">
    <property type="entry name" value="MEMBRANE-BOUND LYTIC MUREIN TRANSGLYCOSYLASE F"/>
    <property type="match status" value="1"/>
</dbReference>
<reference evidence="6 7" key="1">
    <citation type="submission" date="2019-10" db="EMBL/GenBank/DDBJ databases">
        <title>Pseudoalteromonas rubra S4059.</title>
        <authorList>
            <person name="Paulsen S."/>
            <person name="Wang X."/>
        </authorList>
    </citation>
    <scope>NUCLEOTIDE SEQUENCE [LARGE SCALE GENOMIC DNA]</scope>
    <source>
        <strain evidence="6 7">S4059</strain>
    </source>
</reference>
<evidence type="ECO:0000259" key="5">
    <source>
        <dbReference type="SMART" id="SM00062"/>
    </source>
</evidence>
<dbReference type="Gene3D" id="3.40.190.10">
    <property type="entry name" value="Periplasmic binding protein-like II"/>
    <property type="match status" value="2"/>
</dbReference>
<protein>
    <submittedName>
        <fullName evidence="6">Transporter substrate-binding domain-containing protein</fullName>
    </submittedName>
</protein>
<name>A0A5S3UUT9_9GAMM</name>
<feature type="domain" description="Solute-binding protein family 3/N-terminal" evidence="5">
    <location>
        <begin position="36"/>
        <end position="258"/>
    </location>
</feature>